<proteinExistence type="predicted"/>
<dbReference type="Pfam" id="PF05336">
    <property type="entry name" value="rhaM"/>
    <property type="match status" value="1"/>
</dbReference>
<dbReference type="SUPFAM" id="SSF53067">
    <property type="entry name" value="Actin-like ATPase domain"/>
    <property type="match status" value="1"/>
</dbReference>
<dbReference type="Gene3D" id="3.30.70.100">
    <property type="match status" value="1"/>
</dbReference>
<dbReference type="EMBL" id="JBHTMN010000012">
    <property type="protein sequence ID" value="MFD1383899.1"/>
    <property type="molecule type" value="Genomic_DNA"/>
</dbReference>
<dbReference type="InterPro" id="IPR043129">
    <property type="entry name" value="ATPase_NBD"/>
</dbReference>
<dbReference type="Pfam" id="PF21546">
    <property type="entry name" value="FGGY_C_2"/>
    <property type="match status" value="1"/>
</dbReference>
<organism evidence="3 4">
    <name type="scientific">Rhodanobacter aciditrophus</name>
    <dbReference type="NCBI Taxonomy" id="1623218"/>
    <lineage>
        <taxon>Bacteria</taxon>
        <taxon>Pseudomonadati</taxon>
        <taxon>Pseudomonadota</taxon>
        <taxon>Gammaproteobacteria</taxon>
        <taxon>Lysobacterales</taxon>
        <taxon>Rhodanobacteraceae</taxon>
        <taxon>Rhodanobacter</taxon>
    </lineage>
</organism>
<gene>
    <name evidence="3" type="ORF">ACFQ45_10990</name>
</gene>
<dbReference type="InterPro" id="IPR008000">
    <property type="entry name" value="Rham/fucose_mutarotase"/>
</dbReference>
<dbReference type="EC" id="5.1.3.32" evidence="3"/>
<evidence type="ECO:0000313" key="3">
    <source>
        <dbReference type="EMBL" id="MFD1383899.1"/>
    </source>
</evidence>
<dbReference type="Proteomes" id="UP001597059">
    <property type="component" value="Unassembled WGS sequence"/>
</dbReference>
<evidence type="ECO:0000313" key="4">
    <source>
        <dbReference type="Proteomes" id="UP001597059"/>
    </source>
</evidence>
<dbReference type="SUPFAM" id="SSF54909">
    <property type="entry name" value="Dimeric alpha+beta barrel"/>
    <property type="match status" value="1"/>
</dbReference>
<feature type="domain" description="Carbohydrate kinase FGGY C-terminal" evidence="2">
    <location>
        <begin position="357"/>
        <end position="530"/>
    </location>
</feature>
<dbReference type="RefSeq" id="WP_377367612.1">
    <property type="nucleotide sequence ID" value="NZ_JBHTMN010000012.1"/>
</dbReference>
<name>A0ABW4B322_9GAMM</name>
<keyword evidence="4" id="KW-1185">Reference proteome</keyword>
<comment type="caution">
    <text evidence="3">The sequence shown here is derived from an EMBL/GenBank/DDBJ whole genome shotgun (WGS) entry which is preliminary data.</text>
</comment>
<dbReference type="Pfam" id="PF00370">
    <property type="entry name" value="FGGY_N"/>
    <property type="match status" value="1"/>
</dbReference>
<sequence length="570" mass="63431">MKYSSVMYLHKGCEAEYKKRHDELWPDLAELLKSYGIKNYYIYLDESESRLYATFDAENLDSEALAKEPVMQRWWKYMADIMETKSGSFEPASGALQEVFRFNVQDAHLARVVAVLDIGKTNIKICLMDAQTGILRDVIKRANSVVDDGLYPHIDVNNIWQWIKDTLTSLTPNYFIGSIAITTHGATAACMKGDELALPVLDYEYDGIDQCRTEYEKLRSPFSETFSPLLPQGLNLGKQLYWQQSKFPEAFSNVTDILLYPQYWGFLLSGQKVSEVTSLGCHTDLWNPSACQFSHFSQQQGWDKLFPQLVETGAKLGNILPALAEETGLPKNCAIFNGIHDSNASLVPYISKPLDSLTVISSGTWTVIATINGDLDSLDEHKDMLANVDAFGRATPTIRFMGGREWEALRSDKEGTMEDVGFILENGVFALPSFAAGGGPFAQYQGRIDARGLSLTPGQQSALADVYVALMTDYCIDLLGESDMTVVEGAFSNNLNFLTLLSSLKANSEIYASRDVTGTAGGAALLSNKSLKHKGRLSLAQCEPTLKPLLNLYRRQWRERIADMEHLATP</sequence>
<dbReference type="GO" id="GO:0062192">
    <property type="term" value="F:L-rhamnose mutarotase activity"/>
    <property type="evidence" value="ECO:0007669"/>
    <property type="project" value="UniProtKB-EC"/>
</dbReference>
<dbReference type="InterPro" id="IPR011008">
    <property type="entry name" value="Dimeric_a/b-barrel"/>
</dbReference>
<evidence type="ECO:0000259" key="2">
    <source>
        <dbReference type="Pfam" id="PF21546"/>
    </source>
</evidence>
<protein>
    <submittedName>
        <fullName evidence="3">L-rhamnose mutarotase</fullName>
        <ecNumber evidence="3">5.1.3.32</ecNumber>
    </submittedName>
</protein>
<feature type="domain" description="Carbohydrate kinase FGGY N-terminal" evidence="1">
    <location>
        <begin position="113"/>
        <end position="347"/>
    </location>
</feature>
<reference evidence="4" key="1">
    <citation type="journal article" date="2019" name="Int. J. Syst. Evol. Microbiol.">
        <title>The Global Catalogue of Microorganisms (GCM) 10K type strain sequencing project: providing services to taxonomists for standard genome sequencing and annotation.</title>
        <authorList>
            <consortium name="The Broad Institute Genomics Platform"/>
            <consortium name="The Broad Institute Genome Sequencing Center for Infectious Disease"/>
            <person name="Wu L."/>
            <person name="Ma J."/>
        </authorList>
    </citation>
    <scope>NUCLEOTIDE SEQUENCE [LARGE SCALE GENOMIC DNA]</scope>
    <source>
        <strain evidence="4">JCM 30774</strain>
    </source>
</reference>
<dbReference type="CDD" id="cd07772">
    <property type="entry name" value="ASKHA_NBD_FGGY_NaCK-like"/>
    <property type="match status" value="1"/>
</dbReference>
<dbReference type="PANTHER" id="PTHR34389">
    <property type="entry name" value="L-RHAMNOSE MUTAROTASE"/>
    <property type="match status" value="1"/>
</dbReference>
<accession>A0ABW4B322</accession>
<dbReference type="InterPro" id="IPR049382">
    <property type="entry name" value="FGGY_C_2"/>
</dbReference>
<evidence type="ECO:0000259" key="1">
    <source>
        <dbReference type="Pfam" id="PF00370"/>
    </source>
</evidence>
<keyword evidence="3" id="KW-0413">Isomerase</keyword>
<dbReference type="InterPro" id="IPR018484">
    <property type="entry name" value="FGGY_N"/>
</dbReference>
<dbReference type="PANTHER" id="PTHR34389:SF2">
    <property type="entry name" value="L-RHAMNOSE MUTAROTASE"/>
    <property type="match status" value="1"/>
</dbReference>
<dbReference type="Gene3D" id="3.30.420.40">
    <property type="match status" value="2"/>
</dbReference>